<evidence type="ECO:0000256" key="1">
    <source>
        <dbReference type="ARBA" id="ARBA00005964"/>
    </source>
</evidence>
<evidence type="ECO:0000259" key="4">
    <source>
        <dbReference type="Pfam" id="PF00135"/>
    </source>
</evidence>
<feature type="non-terminal residue" evidence="5">
    <location>
        <position position="516"/>
    </location>
</feature>
<evidence type="ECO:0000313" key="5">
    <source>
        <dbReference type="EMBL" id="KFM76111.1"/>
    </source>
</evidence>
<dbReference type="AlphaFoldDB" id="A0A087UFH2"/>
<evidence type="ECO:0000256" key="2">
    <source>
        <dbReference type="ARBA" id="ARBA00023180"/>
    </source>
</evidence>
<dbReference type="OrthoDB" id="3200163at2759"/>
<protein>
    <submittedName>
        <fullName evidence="5">Neuroligin-4, X-linked</fullName>
    </submittedName>
</protein>
<feature type="domain" description="Carboxylesterase type B" evidence="4">
    <location>
        <begin position="1"/>
        <end position="368"/>
    </location>
</feature>
<evidence type="ECO:0000313" key="6">
    <source>
        <dbReference type="Proteomes" id="UP000054359"/>
    </source>
</evidence>
<accession>A0A087UFH2</accession>
<dbReference type="Proteomes" id="UP000054359">
    <property type="component" value="Unassembled WGS sequence"/>
</dbReference>
<proteinExistence type="inferred from homology"/>
<name>A0A087UFH2_STEMI</name>
<dbReference type="InterPro" id="IPR051093">
    <property type="entry name" value="Neuroligin/BSAL"/>
</dbReference>
<keyword evidence="3" id="KW-1133">Transmembrane helix</keyword>
<evidence type="ECO:0000256" key="3">
    <source>
        <dbReference type="SAM" id="Phobius"/>
    </source>
</evidence>
<dbReference type="InterPro" id="IPR002018">
    <property type="entry name" value="CarbesteraseB"/>
</dbReference>
<comment type="similarity">
    <text evidence="1">Belongs to the type-B carboxylesterase/lipase family.</text>
</comment>
<dbReference type="InterPro" id="IPR029058">
    <property type="entry name" value="AB_hydrolase_fold"/>
</dbReference>
<dbReference type="Pfam" id="PF00135">
    <property type="entry name" value="COesterase"/>
    <property type="match status" value="1"/>
</dbReference>
<organism evidence="5 6">
    <name type="scientific">Stegodyphus mimosarum</name>
    <name type="common">African social velvet spider</name>
    <dbReference type="NCBI Taxonomy" id="407821"/>
    <lineage>
        <taxon>Eukaryota</taxon>
        <taxon>Metazoa</taxon>
        <taxon>Ecdysozoa</taxon>
        <taxon>Arthropoda</taxon>
        <taxon>Chelicerata</taxon>
        <taxon>Arachnida</taxon>
        <taxon>Araneae</taxon>
        <taxon>Araneomorphae</taxon>
        <taxon>Entelegynae</taxon>
        <taxon>Eresoidea</taxon>
        <taxon>Eresidae</taxon>
        <taxon>Stegodyphus</taxon>
    </lineage>
</organism>
<dbReference type="STRING" id="407821.A0A087UFH2"/>
<dbReference type="SUPFAM" id="SSF53474">
    <property type="entry name" value="alpha/beta-Hydrolases"/>
    <property type="match status" value="1"/>
</dbReference>
<keyword evidence="6" id="KW-1185">Reference proteome</keyword>
<dbReference type="Gene3D" id="3.40.50.1820">
    <property type="entry name" value="alpha/beta hydrolase"/>
    <property type="match status" value="1"/>
</dbReference>
<keyword evidence="2" id="KW-0325">Glycoprotein</keyword>
<dbReference type="OMA" id="RATIRFM"/>
<keyword evidence="3" id="KW-0812">Transmembrane</keyword>
<sequence length="516" mass="58032">MDQVAALHWVQENIAGFGGDPKNVTIIGQGHGAAFVNLLMISPMARGLFQRAVMQSGSALSPWAIAHDALLYGRQVCGTLNCPTEESAPMLDCMRQRPLADIMKVQVVVPEHLSAFGPTVDGIVIPVDPLKPMQEKDSIFGQYDLLFGVTRAENFYHLSSNEEKHGIDHDRRDRLLRTLVRNLFNYHMQEIFLTIVNEYTDWTRPVQHPVSILEATLEALGDGLTVAPIIRTGNYHSKTHSKTYFYVFGYQTENGDYPQRHGCIHGEDLAYLFGAPLVGTLSHFSKNFTKAEMSLSEAVMSYWINFAKSGDPNITPHQELEILQSDKSRTRFEKSVWSQYETVQQKYLLIGMKPKVRDHYRAHRLSFWLNLIPQLHRPGTVSVIPQHHLLDDHNNPLSYDGVVRPLSDEDEISATLSGVLVSSTLRPPSSKNVTLINVMSTTEASQKVFKKKTGPTSETVSNHTETRSVLIHQNSYSTALSVTIAVGCSLLILNILIFAGVYYQRDKNRMEMKLQK</sequence>
<dbReference type="PANTHER" id="PTHR43903">
    <property type="entry name" value="NEUROLIGIN"/>
    <property type="match status" value="1"/>
</dbReference>
<reference evidence="5 6" key="1">
    <citation type="submission" date="2013-11" db="EMBL/GenBank/DDBJ databases">
        <title>Genome sequencing of Stegodyphus mimosarum.</title>
        <authorList>
            <person name="Bechsgaard J."/>
        </authorList>
    </citation>
    <scope>NUCLEOTIDE SEQUENCE [LARGE SCALE GENOMIC DNA]</scope>
</reference>
<keyword evidence="3" id="KW-0472">Membrane</keyword>
<dbReference type="EMBL" id="KK119592">
    <property type="protein sequence ID" value="KFM76111.1"/>
    <property type="molecule type" value="Genomic_DNA"/>
</dbReference>
<gene>
    <name evidence="5" type="ORF">X975_01028</name>
</gene>
<feature type="transmembrane region" description="Helical" evidence="3">
    <location>
        <begin position="479"/>
        <end position="503"/>
    </location>
</feature>